<evidence type="ECO:0000313" key="3">
    <source>
        <dbReference type="Proteomes" id="UP001165393"/>
    </source>
</evidence>
<dbReference type="SUPFAM" id="SSF53474">
    <property type="entry name" value="alpha/beta-Hydrolases"/>
    <property type="match status" value="1"/>
</dbReference>
<organism evidence="2 3">
    <name type="scientific">Echinimonas agarilytica</name>
    <dbReference type="NCBI Taxonomy" id="1215918"/>
    <lineage>
        <taxon>Bacteria</taxon>
        <taxon>Pseudomonadati</taxon>
        <taxon>Pseudomonadota</taxon>
        <taxon>Gammaproteobacteria</taxon>
        <taxon>Alteromonadales</taxon>
        <taxon>Echinimonadaceae</taxon>
        <taxon>Echinimonas</taxon>
    </lineage>
</organism>
<dbReference type="EMBL" id="JAMQGP010000003">
    <property type="protein sequence ID" value="MCM2679751.1"/>
    <property type="molecule type" value="Genomic_DNA"/>
</dbReference>
<dbReference type="Proteomes" id="UP001165393">
    <property type="component" value="Unassembled WGS sequence"/>
</dbReference>
<dbReference type="NCBIfam" id="TIGR03502">
    <property type="entry name" value="lipase_Pla1_cef"/>
    <property type="match status" value="1"/>
</dbReference>
<gene>
    <name evidence="2" type="ORF">NAF29_08750</name>
</gene>
<evidence type="ECO:0000313" key="2">
    <source>
        <dbReference type="EMBL" id="MCM2679751.1"/>
    </source>
</evidence>
<protein>
    <recommendedName>
        <fullName evidence="1">Bacterial virulence factor lipase N-terminal domain-containing protein</fullName>
    </recommendedName>
</protein>
<dbReference type="InterPro" id="IPR025920">
    <property type="entry name" value="Lipase_bact_N"/>
</dbReference>
<dbReference type="Pfam" id="PF12262">
    <property type="entry name" value="Lipase_bact_N"/>
    <property type="match status" value="1"/>
</dbReference>
<sequence length="847" mass="87836">MNNKVLTLAALGSIGLVGCGGDSLSDIAKDQEPAVPSSRILFDPAAGVVALPSDLLLLTTTDGSLDVPSDDPSDVTDPANALSALDGWGTAAPMSIDVSFPGASFGEFSVNQASAQQPGAVEVLEVILGNPLSADPDCTSVPTGLLCKVTGQLTYGIDFVSSADEDSILVVPLKPLKPKNSYLVATTTLVEDSSGRSILPSSSYELLRLDYQTQPLGTEEQRQLQAAVNSYEAGLAGAGIDVENVTYSMPFTTQSVTDVMGVARLVIAQSQPVFAPYIDTMMTSADVLTVMNGGALAPEIEAVASAAKVMTTSIPLPMMMDIATVDTCDLTDLVTTGVCDVLFSRWDAQGSSPVSVAGALTDGSLSQENFATQAFTQNPALTPEDLANPAKWVGLNINNDAGVPVDTEKHVTQYNPLPEIKGFQLANVVITIPDPAVVNALRAQQLGIPVASLPAEAQLTMPAQGWPVAIFGHGITGTKEMVNIAAGTLALQGLATIAIDLPMHGERSADLTGDGHYELTATNPRFGPQYANSSIFTYLNLSSLLSVRDTLRQSSADFLTVRAAITFSAMRDAAMLQQPLLDASNVTFFGHSMGAITGGNSVALANVPFVLPDGTASQNPFTINAAVLSVPAGGFGPMAGYSPEFGPLVKAGLTASDSFQEQLQAASGLTAEELELLQANDPDSYNVIVDQVYPPFLSAFMFAAQQAIDAGDPINFANLYGALGTPILLHEVVGNGADNLSDQVLPNSVAADGWPVSGTEPLIAALGLDGISSSVQNDAGVSGAVRFMYGHHSSLLDSSVVPGVAEDAAKNAMVTQMMQLQVAEFLSSNGTQVTFTDADTTLVVPAN</sequence>
<dbReference type="Gene3D" id="3.40.50.1820">
    <property type="entry name" value="alpha/beta hydrolase"/>
    <property type="match status" value="1"/>
</dbReference>
<reference evidence="2 3" key="1">
    <citation type="journal article" date="2013" name="Antonie Van Leeuwenhoek">
        <title>Echinimonas agarilytica gen. nov., sp. nov., a new gammaproteobacterium isolated from the sea urchin Strongylocentrotus intermedius.</title>
        <authorList>
            <person name="Nedashkovskaya O.I."/>
            <person name="Stenkova A.M."/>
            <person name="Zhukova N.V."/>
            <person name="Van Trappen S."/>
            <person name="Lee J.S."/>
            <person name="Kim S.B."/>
        </authorList>
    </citation>
    <scope>NUCLEOTIDE SEQUENCE [LARGE SCALE GENOMIC DNA]</scope>
    <source>
        <strain evidence="2 3">KMM 6351</strain>
    </source>
</reference>
<dbReference type="RefSeq" id="WP_251261189.1">
    <property type="nucleotide sequence ID" value="NZ_JAMQGP010000003.1"/>
</dbReference>
<dbReference type="PROSITE" id="PS51257">
    <property type="entry name" value="PROKAR_LIPOPROTEIN"/>
    <property type="match status" value="1"/>
</dbReference>
<dbReference type="AlphaFoldDB" id="A0AA42B7Y4"/>
<accession>A0AA42B7Y4</accession>
<dbReference type="InterPro" id="IPR020009">
    <property type="entry name" value="VolA/Pla-1/cef"/>
</dbReference>
<name>A0AA42B7Y4_9GAMM</name>
<comment type="caution">
    <text evidence="2">The sequence shown here is derived from an EMBL/GenBank/DDBJ whole genome shotgun (WGS) entry which is preliminary data.</text>
</comment>
<feature type="domain" description="Bacterial virulence factor lipase N-terminal" evidence="1">
    <location>
        <begin position="49"/>
        <end position="270"/>
    </location>
</feature>
<proteinExistence type="predicted"/>
<evidence type="ECO:0000259" key="1">
    <source>
        <dbReference type="Pfam" id="PF12262"/>
    </source>
</evidence>
<dbReference type="InterPro" id="IPR029058">
    <property type="entry name" value="AB_hydrolase_fold"/>
</dbReference>
<keyword evidence="3" id="KW-1185">Reference proteome</keyword>